<keyword evidence="1" id="KW-0812">Transmembrane</keyword>
<reference evidence="2 3" key="1">
    <citation type="submission" date="2024-01" db="EMBL/GenBank/DDBJ databases">
        <title>Genome assemblies of Stephania.</title>
        <authorList>
            <person name="Yang L."/>
        </authorList>
    </citation>
    <scope>NUCLEOTIDE SEQUENCE [LARGE SCALE GENOMIC DNA]</scope>
    <source>
        <strain evidence="2">QJT</strain>
        <tissue evidence="2">Leaf</tissue>
    </source>
</reference>
<keyword evidence="1" id="KW-1133">Transmembrane helix</keyword>
<accession>A0AAP0E714</accession>
<dbReference type="EMBL" id="JBBNAE010000011">
    <property type="protein sequence ID" value="KAK9085517.1"/>
    <property type="molecule type" value="Genomic_DNA"/>
</dbReference>
<feature type="transmembrane region" description="Helical" evidence="1">
    <location>
        <begin position="28"/>
        <end position="48"/>
    </location>
</feature>
<evidence type="ECO:0000313" key="3">
    <source>
        <dbReference type="Proteomes" id="UP001417504"/>
    </source>
</evidence>
<evidence type="ECO:0000313" key="2">
    <source>
        <dbReference type="EMBL" id="KAK9085517.1"/>
    </source>
</evidence>
<comment type="caution">
    <text evidence="2">The sequence shown here is derived from an EMBL/GenBank/DDBJ whole genome shotgun (WGS) entry which is preliminary data.</text>
</comment>
<keyword evidence="1" id="KW-0472">Membrane</keyword>
<name>A0AAP0E714_9MAGN</name>
<keyword evidence="3" id="KW-1185">Reference proteome</keyword>
<protein>
    <submittedName>
        <fullName evidence="2">Uncharacterized protein</fullName>
    </submittedName>
</protein>
<sequence>MVPTELNKAIMQARIELYVLNLSNGCHIGVILIHCCLVCAIVSCMCELI</sequence>
<dbReference type="AlphaFoldDB" id="A0AAP0E714"/>
<proteinExistence type="predicted"/>
<gene>
    <name evidence="2" type="ORF">Sjap_025928</name>
</gene>
<dbReference type="Proteomes" id="UP001417504">
    <property type="component" value="Unassembled WGS sequence"/>
</dbReference>
<organism evidence="2 3">
    <name type="scientific">Stephania japonica</name>
    <dbReference type="NCBI Taxonomy" id="461633"/>
    <lineage>
        <taxon>Eukaryota</taxon>
        <taxon>Viridiplantae</taxon>
        <taxon>Streptophyta</taxon>
        <taxon>Embryophyta</taxon>
        <taxon>Tracheophyta</taxon>
        <taxon>Spermatophyta</taxon>
        <taxon>Magnoliopsida</taxon>
        <taxon>Ranunculales</taxon>
        <taxon>Menispermaceae</taxon>
        <taxon>Menispermoideae</taxon>
        <taxon>Cissampelideae</taxon>
        <taxon>Stephania</taxon>
    </lineage>
</organism>
<evidence type="ECO:0000256" key="1">
    <source>
        <dbReference type="SAM" id="Phobius"/>
    </source>
</evidence>